<evidence type="ECO:0000313" key="2">
    <source>
        <dbReference type="EMBL" id="KAK0452083.1"/>
    </source>
</evidence>
<dbReference type="GeneID" id="85366651"/>
<keyword evidence="1" id="KW-0732">Signal</keyword>
<keyword evidence="3" id="KW-1185">Reference proteome</keyword>
<feature type="signal peptide" evidence="1">
    <location>
        <begin position="1"/>
        <end position="18"/>
    </location>
</feature>
<dbReference type="Proteomes" id="UP001175211">
    <property type="component" value="Unassembled WGS sequence"/>
</dbReference>
<name>A0AA39K4L4_ARMTA</name>
<sequence>MKLTSVLAFALAAVGTSASAIGQRQFCPEASRFGNLQVVPSDLQPGTWFTIHADFSCAVNYFGIVPRYTDFYIEVPSGNNGHEPPILVDRREFSLPAPPLSPALTFTAQFPYYPGLFEGAAYALALHTTYPINGTDGSEILVQGGVYAGLNVTS</sequence>
<proteinExistence type="predicted"/>
<gene>
    <name evidence="2" type="ORF">EV420DRAFT_691202</name>
</gene>
<dbReference type="AlphaFoldDB" id="A0AA39K4L4"/>
<protein>
    <submittedName>
        <fullName evidence="2">Uncharacterized protein</fullName>
    </submittedName>
</protein>
<dbReference type="RefSeq" id="XP_060327917.1">
    <property type="nucleotide sequence ID" value="XM_060483103.1"/>
</dbReference>
<dbReference type="EMBL" id="JAUEPS010000031">
    <property type="protein sequence ID" value="KAK0452083.1"/>
    <property type="molecule type" value="Genomic_DNA"/>
</dbReference>
<accession>A0AA39K4L4</accession>
<evidence type="ECO:0000256" key="1">
    <source>
        <dbReference type="SAM" id="SignalP"/>
    </source>
</evidence>
<organism evidence="2 3">
    <name type="scientific">Armillaria tabescens</name>
    <name type="common">Ringless honey mushroom</name>
    <name type="synonym">Agaricus tabescens</name>
    <dbReference type="NCBI Taxonomy" id="1929756"/>
    <lineage>
        <taxon>Eukaryota</taxon>
        <taxon>Fungi</taxon>
        <taxon>Dikarya</taxon>
        <taxon>Basidiomycota</taxon>
        <taxon>Agaricomycotina</taxon>
        <taxon>Agaricomycetes</taxon>
        <taxon>Agaricomycetidae</taxon>
        <taxon>Agaricales</taxon>
        <taxon>Marasmiineae</taxon>
        <taxon>Physalacriaceae</taxon>
        <taxon>Desarmillaria</taxon>
    </lineage>
</organism>
<feature type="chain" id="PRO_5041444904" evidence="1">
    <location>
        <begin position="19"/>
        <end position="154"/>
    </location>
</feature>
<reference evidence="2" key="1">
    <citation type="submission" date="2023-06" db="EMBL/GenBank/DDBJ databases">
        <authorList>
            <consortium name="Lawrence Berkeley National Laboratory"/>
            <person name="Ahrendt S."/>
            <person name="Sahu N."/>
            <person name="Indic B."/>
            <person name="Wong-Bajracharya J."/>
            <person name="Merenyi Z."/>
            <person name="Ke H.-M."/>
            <person name="Monk M."/>
            <person name="Kocsube S."/>
            <person name="Drula E."/>
            <person name="Lipzen A."/>
            <person name="Balint B."/>
            <person name="Henrissat B."/>
            <person name="Andreopoulos B."/>
            <person name="Martin F.M."/>
            <person name="Harder C.B."/>
            <person name="Rigling D."/>
            <person name="Ford K.L."/>
            <person name="Foster G.D."/>
            <person name="Pangilinan J."/>
            <person name="Papanicolaou A."/>
            <person name="Barry K."/>
            <person name="LaButti K."/>
            <person name="Viragh M."/>
            <person name="Koriabine M."/>
            <person name="Yan M."/>
            <person name="Riley R."/>
            <person name="Champramary S."/>
            <person name="Plett K.L."/>
            <person name="Tsai I.J."/>
            <person name="Slot J."/>
            <person name="Sipos G."/>
            <person name="Plett J."/>
            <person name="Nagy L.G."/>
            <person name="Grigoriev I.V."/>
        </authorList>
    </citation>
    <scope>NUCLEOTIDE SEQUENCE</scope>
    <source>
        <strain evidence="2">CCBAS 213</strain>
    </source>
</reference>
<evidence type="ECO:0000313" key="3">
    <source>
        <dbReference type="Proteomes" id="UP001175211"/>
    </source>
</evidence>
<comment type="caution">
    <text evidence="2">The sequence shown here is derived from an EMBL/GenBank/DDBJ whole genome shotgun (WGS) entry which is preliminary data.</text>
</comment>